<organism evidence="7 8">
    <name type="scientific">Paenibacillus hexagrammi</name>
    <dbReference type="NCBI Taxonomy" id="2908839"/>
    <lineage>
        <taxon>Bacteria</taxon>
        <taxon>Bacillati</taxon>
        <taxon>Bacillota</taxon>
        <taxon>Bacilli</taxon>
        <taxon>Bacillales</taxon>
        <taxon>Paenibacillaceae</taxon>
        <taxon>Paenibacillus</taxon>
    </lineage>
</organism>
<keyword evidence="2" id="KW-0489">Methyltransferase</keyword>
<protein>
    <recommendedName>
        <fullName evidence="1">peptide chain release factor N(5)-glutamine methyltransferase</fullName>
        <ecNumber evidence="1">2.1.1.297</ecNumber>
    </recommendedName>
</protein>
<proteinExistence type="predicted"/>
<dbReference type="Proteomes" id="UP001649230">
    <property type="component" value="Chromosome"/>
</dbReference>
<accession>A0ABY3SSL6</accession>
<sequence length="264" mass="28459">MSSNLPESNAYSIIVSKLRSAGCVYAEEEAQLLLSAAKTLEELEMRVEQRMAGYPLEHLIGWVDFCGQRIQIDPGVFVPRQRTGLLAKQASILAQNGGIVVDMCCGSGALGAVLLAEVEHIELHAVDIDPAAVKCAQRNIVLAKGFVYEGDLFEPLPARLQAQVHVLIANAPYVPTASIQLLPQEARIHEPHVALDGGGDGLDVLRRVAAAAPTWLANNGYLLVETSARQAPFAEEIFKLHGLLPTTIHSEELDATVVIGQRSM</sequence>
<dbReference type="InterPro" id="IPR007848">
    <property type="entry name" value="Small_mtfrase_dom"/>
</dbReference>
<keyword evidence="4" id="KW-0949">S-adenosyl-L-methionine</keyword>
<name>A0ABY3SSL6_9BACL</name>
<evidence type="ECO:0000256" key="4">
    <source>
        <dbReference type="ARBA" id="ARBA00022691"/>
    </source>
</evidence>
<dbReference type="InterPro" id="IPR004556">
    <property type="entry name" value="HemK-like"/>
</dbReference>
<evidence type="ECO:0000313" key="8">
    <source>
        <dbReference type="Proteomes" id="UP001649230"/>
    </source>
</evidence>
<dbReference type="InterPro" id="IPR050320">
    <property type="entry name" value="N5-glutamine_MTase"/>
</dbReference>
<dbReference type="CDD" id="cd02440">
    <property type="entry name" value="AdoMet_MTases"/>
    <property type="match status" value="1"/>
</dbReference>
<keyword evidence="8" id="KW-1185">Reference proteome</keyword>
<dbReference type="PANTHER" id="PTHR18895:SF74">
    <property type="entry name" value="MTRF1L RELEASE FACTOR GLUTAMINE METHYLTRANSFERASE"/>
    <property type="match status" value="1"/>
</dbReference>
<dbReference type="SUPFAM" id="SSF53335">
    <property type="entry name" value="S-adenosyl-L-methionine-dependent methyltransferases"/>
    <property type="match status" value="1"/>
</dbReference>
<dbReference type="NCBIfam" id="TIGR03704">
    <property type="entry name" value="PrmC_rel_meth"/>
    <property type="match status" value="1"/>
</dbReference>
<evidence type="ECO:0000256" key="3">
    <source>
        <dbReference type="ARBA" id="ARBA00022679"/>
    </source>
</evidence>
<comment type="catalytic activity">
    <reaction evidence="5">
        <text>L-glutaminyl-[peptide chain release factor] + S-adenosyl-L-methionine = N(5)-methyl-L-glutaminyl-[peptide chain release factor] + S-adenosyl-L-homocysteine + H(+)</text>
        <dbReference type="Rhea" id="RHEA:42896"/>
        <dbReference type="Rhea" id="RHEA-COMP:10271"/>
        <dbReference type="Rhea" id="RHEA-COMP:10272"/>
        <dbReference type="ChEBI" id="CHEBI:15378"/>
        <dbReference type="ChEBI" id="CHEBI:30011"/>
        <dbReference type="ChEBI" id="CHEBI:57856"/>
        <dbReference type="ChEBI" id="CHEBI:59789"/>
        <dbReference type="ChEBI" id="CHEBI:61891"/>
        <dbReference type="EC" id="2.1.1.297"/>
    </reaction>
</comment>
<dbReference type="EMBL" id="CP090978">
    <property type="protein sequence ID" value="UJF36264.1"/>
    <property type="molecule type" value="Genomic_DNA"/>
</dbReference>
<dbReference type="Gene3D" id="3.40.50.150">
    <property type="entry name" value="Vaccinia Virus protein VP39"/>
    <property type="match status" value="1"/>
</dbReference>
<gene>
    <name evidence="7" type="ORF">L0M14_04775</name>
</gene>
<evidence type="ECO:0000256" key="2">
    <source>
        <dbReference type="ARBA" id="ARBA00022603"/>
    </source>
</evidence>
<dbReference type="Pfam" id="PF05175">
    <property type="entry name" value="MTS"/>
    <property type="match status" value="1"/>
</dbReference>
<evidence type="ECO:0000256" key="1">
    <source>
        <dbReference type="ARBA" id="ARBA00012771"/>
    </source>
</evidence>
<dbReference type="InterPro" id="IPR029063">
    <property type="entry name" value="SAM-dependent_MTases_sf"/>
</dbReference>
<evidence type="ECO:0000259" key="6">
    <source>
        <dbReference type="Pfam" id="PF05175"/>
    </source>
</evidence>
<dbReference type="RefSeq" id="WP_235122818.1">
    <property type="nucleotide sequence ID" value="NZ_CP090978.1"/>
</dbReference>
<evidence type="ECO:0000256" key="5">
    <source>
        <dbReference type="ARBA" id="ARBA00048391"/>
    </source>
</evidence>
<dbReference type="EC" id="2.1.1.297" evidence="1"/>
<dbReference type="InterPro" id="IPR022446">
    <property type="entry name" value="MeTrfrase_put"/>
</dbReference>
<feature type="domain" description="Methyltransferase small" evidence="6">
    <location>
        <begin position="94"/>
        <end position="205"/>
    </location>
</feature>
<keyword evidence="3" id="KW-0808">Transferase</keyword>
<dbReference type="PANTHER" id="PTHR18895">
    <property type="entry name" value="HEMK METHYLTRANSFERASE"/>
    <property type="match status" value="1"/>
</dbReference>
<reference evidence="7 8" key="1">
    <citation type="journal article" date="2024" name="Int. J. Syst. Evol. Microbiol.">
        <title>Paenibacillus hexagrammi sp. nov., a novel bacterium isolated from the gut content of Hexagrammos agrammus.</title>
        <authorList>
            <person name="Jung H.K."/>
            <person name="Kim D.G."/>
            <person name="Zin H."/>
            <person name="Park J."/>
            <person name="Jung H."/>
            <person name="Kim Y.O."/>
            <person name="Kong H.J."/>
            <person name="Kim J.W."/>
            <person name="Kim Y.S."/>
        </authorList>
    </citation>
    <scope>NUCLEOTIDE SEQUENCE [LARGE SCALE GENOMIC DNA]</scope>
    <source>
        <strain evidence="7 8">YPD9-1</strain>
    </source>
</reference>
<dbReference type="NCBIfam" id="TIGR00536">
    <property type="entry name" value="hemK_fam"/>
    <property type="match status" value="1"/>
</dbReference>
<evidence type="ECO:0000313" key="7">
    <source>
        <dbReference type="EMBL" id="UJF36264.1"/>
    </source>
</evidence>